<feature type="compositionally biased region" description="Polar residues" evidence="5">
    <location>
        <begin position="355"/>
        <end position="367"/>
    </location>
</feature>
<evidence type="ECO:0000256" key="4">
    <source>
        <dbReference type="PROSITE-ProRule" id="PRU00047"/>
    </source>
</evidence>
<dbReference type="GO" id="GO:0061630">
    <property type="term" value="F:ubiquitin protein ligase activity"/>
    <property type="evidence" value="ECO:0007669"/>
    <property type="project" value="InterPro"/>
</dbReference>
<dbReference type="InterPro" id="IPR001878">
    <property type="entry name" value="Znf_CCHC"/>
</dbReference>
<evidence type="ECO:0000256" key="1">
    <source>
        <dbReference type="ARBA" id="ARBA00022723"/>
    </source>
</evidence>
<dbReference type="PANTHER" id="PTHR15439">
    <property type="entry name" value="RETINOBLASTOMA-BINDING PROTEIN 6"/>
    <property type="match status" value="1"/>
</dbReference>
<evidence type="ECO:0000313" key="9">
    <source>
        <dbReference type="Proteomes" id="UP000274822"/>
    </source>
</evidence>
<dbReference type="InterPro" id="IPR001841">
    <property type="entry name" value="Znf_RING"/>
</dbReference>
<evidence type="ECO:0000259" key="6">
    <source>
        <dbReference type="PROSITE" id="PS50089"/>
    </source>
</evidence>
<accession>A0A433QM17</accession>
<dbReference type="PANTHER" id="PTHR15439:SF0">
    <property type="entry name" value="CELL DIVISION CYCLE AND APOPTOSIS REGULATOR PROTEIN 1-RELATED"/>
    <property type="match status" value="1"/>
</dbReference>
<feature type="non-terminal residue" evidence="8">
    <location>
        <position position="1"/>
    </location>
</feature>
<dbReference type="SUPFAM" id="SSF57756">
    <property type="entry name" value="Retrovirus zinc finger-like domains"/>
    <property type="match status" value="1"/>
</dbReference>
<name>A0A433QM17_9FUNG</name>
<dbReference type="GO" id="GO:0005634">
    <property type="term" value="C:nucleus"/>
    <property type="evidence" value="ECO:0007669"/>
    <property type="project" value="TreeGrafter"/>
</dbReference>
<feature type="domain" description="CCHC-type" evidence="7">
    <location>
        <begin position="41"/>
        <end position="55"/>
    </location>
</feature>
<keyword evidence="1" id="KW-0479">Metal-binding</keyword>
<reference evidence="8 9" key="1">
    <citation type="journal article" date="2018" name="New Phytol.">
        <title>Phylogenomics of Endogonaceae and evolution of mycorrhizas within Mucoromycota.</title>
        <authorList>
            <person name="Chang Y."/>
            <person name="Desiro A."/>
            <person name="Na H."/>
            <person name="Sandor L."/>
            <person name="Lipzen A."/>
            <person name="Clum A."/>
            <person name="Barry K."/>
            <person name="Grigoriev I.V."/>
            <person name="Martin F.M."/>
            <person name="Stajich J.E."/>
            <person name="Smith M.E."/>
            <person name="Bonito G."/>
            <person name="Spatafora J.W."/>
        </authorList>
    </citation>
    <scope>NUCLEOTIDE SEQUENCE [LARGE SCALE GENOMIC DNA]</scope>
    <source>
        <strain evidence="8 9">AD002</strain>
    </source>
</reference>
<evidence type="ECO:0008006" key="10">
    <source>
        <dbReference type="Google" id="ProtNLM"/>
    </source>
</evidence>
<keyword evidence="2 4" id="KW-0863">Zinc-finger</keyword>
<gene>
    <name evidence="8" type="ORF">BC938DRAFT_478920</name>
</gene>
<dbReference type="GO" id="GO:0008270">
    <property type="term" value="F:zinc ion binding"/>
    <property type="evidence" value="ECO:0007669"/>
    <property type="project" value="UniProtKB-KW"/>
</dbReference>
<dbReference type="FunFam" id="4.10.60.10:FF:000005">
    <property type="entry name" value="E3 ubiquitin-protein ligase RBBP6"/>
    <property type="match status" value="1"/>
</dbReference>
<dbReference type="Gene3D" id="4.10.60.10">
    <property type="entry name" value="Zinc finger, CCHC-type"/>
    <property type="match status" value="1"/>
</dbReference>
<dbReference type="GO" id="GO:0006397">
    <property type="term" value="P:mRNA processing"/>
    <property type="evidence" value="ECO:0007669"/>
    <property type="project" value="InterPro"/>
</dbReference>
<dbReference type="AlphaFoldDB" id="A0A433QM17"/>
<dbReference type="InterPro" id="IPR013083">
    <property type="entry name" value="Znf_RING/FYVE/PHD"/>
</dbReference>
<sequence length="569" mass="59940">KPTSPKAAAVAGAAEEVPRIAARVPRVVDLPERVPPPNYVCFRCGQKGHYINNCPTNGDKEFDKHPRIKRTTGIPRSFLKVVEEPKGAVTSGGVMVTPRGDLVVAQADSSTWDKLMAKSATTLTLGTSSTGDLADLYNSVPVRSDLECPICKGLFREAVVIPCCGTTYCDECIRVWLLEKEFTCESCGMGDRDLDGLVPNVDVRESVDAYLREFARSRLATSASVAMVRAESRSREGSGEPAEEAKSEEAEKDVVARGSTPVVEEPKRDMSVDPPRAVSSEPVEEAVKVDSGNAGGGLRPVLASSASSTSSTSSVPNRTQSNNTLPTHRPSPLPPRPVPAPFVNNNPTNNTASHQHNINPSLPQHANFSPFAPTPPFYDDNGDPAFFSDTPLLNPPSGPWGGPNPMFGNDMMGIPPAGAIGMMGMGMGMMGPGMPMMPGMGMGMGMNMGMRGPSFDPGFEMYGGPGGVDGFGPGGFGGMFFPNGPGGPGGNFFAPGGGAGIGMGMGGWGWGWGWAQVVVVVGARIVLVVGAVAGQWGCKGVERPLDVVDVHVTQQKSRSDKMRRDNYID</sequence>
<feature type="non-terminal residue" evidence="8">
    <location>
        <position position="569"/>
    </location>
</feature>
<feature type="compositionally biased region" description="Low complexity" evidence="5">
    <location>
        <begin position="303"/>
        <end position="314"/>
    </location>
</feature>
<dbReference type="Pfam" id="PF13696">
    <property type="entry name" value="zf-CCHC_2"/>
    <property type="match status" value="1"/>
</dbReference>
<dbReference type="CDD" id="cd16620">
    <property type="entry name" value="vRING-HC-C4C4_RBBP6"/>
    <property type="match status" value="1"/>
</dbReference>
<dbReference type="GO" id="GO:0003676">
    <property type="term" value="F:nucleic acid binding"/>
    <property type="evidence" value="ECO:0007669"/>
    <property type="project" value="InterPro"/>
</dbReference>
<organism evidence="8 9">
    <name type="scientific">Jimgerdemannia flammicorona</name>
    <dbReference type="NCBI Taxonomy" id="994334"/>
    <lineage>
        <taxon>Eukaryota</taxon>
        <taxon>Fungi</taxon>
        <taxon>Fungi incertae sedis</taxon>
        <taxon>Mucoromycota</taxon>
        <taxon>Mucoromycotina</taxon>
        <taxon>Endogonomycetes</taxon>
        <taxon>Endogonales</taxon>
        <taxon>Endogonaceae</taxon>
        <taxon>Jimgerdemannia</taxon>
    </lineage>
</organism>
<dbReference type="InterPro" id="IPR033489">
    <property type="entry name" value="RBBP6"/>
</dbReference>
<evidence type="ECO:0000256" key="3">
    <source>
        <dbReference type="ARBA" id="ARBA00022833"/>
    </source>
</evidence>
<feature type="compositionally biased region" description="Pro residues" evidence="5">
    <location>
        <begin position="329"/>
        <end position="340"/>
    </location>
</feature>
<evidence type="ECO:0000256" key="2">
    <source>
        <dbReference type="ARBA" id="ARBA00022771"/>
    </source>
</evidence>
<feature type="compositionally biased region" description="Low complexity" evidence="5">
    <location>
        <begin position="341"/>
        <end position="354"/>
    </location>
</feature>
<dbReference type="Proteomes" id="UP000274822">
    <property type="component" value="Unassembled WGS sequence"/>
</dbReference>
<dbReference type="EMBL" id="RBNJ01003543">
    <property type="protein sequence ID" value="RUS30822.1"/>
    <property type="molecule type" value="Genomic_DNA"/>
</dbReference>
<feature type="domain" description="RING-type" evidence="6">
    <location>
        <begin position="148"/>
        <end position="187"/>
    </location>
</feature>
<dbReference type="SMART" id="SM00343">
    <property type="entry name" value="ZnF_C2HC"/>
    <property type="match status" value="1"/>
</dbReference>
<keyword evidence="3" id="KW-0862">Zinc</keyword>
<dbReference type="SUPFAM" id="SSF57850">
    <property type="entry name" value="RING/U-box"/>
    <property type="match status" value="1"/>
</dbReference>
<evidence type="ECO:0000313" key="8">
    <source>
        <dbReference type="EMBL" id="RUS30822.1"/>
    </source>
</evidence>
<evidence type="ECO:0000259" key="7">
    <source>
        <dbReference type="PROSITE" id="PS50158"/>
    </source>
</evidence>
<evidence type="ECO:0000256" key="5">
    <source>
        <dbReference type="SAM" id="MobiDB-lite"/>
    </source>
</evidence>
<dbReference type="GO" id="GO:0016567">
    <property type="term" value="P:protein ubiquitination"/>
    <property type="evidence" value="ECO:0007669"/>
    <property type="project" value="InterPro"/>
</dbReference>
<proteinExistence type="predicted"/>
<comment type="caution">
    <text evidence="8">The sequence shown here is derived from an EMBL/GenBank/DDBJ whole genome shotgun (WGS) entry which is preliminary data.</text>
</comment>
<dbReference type="InterPro" id="IPR025829">
    <property type="entry name" value="Zn_knuckle_CX2CX3GHX4C"/>
</dbReference>
<dbReference type="InterPro" id="IPR036875">
    <property type="entry name" value="Znf_CCHC_sf"/>
</dbReference>
<protein>
    <recommendedName>
        <fullName evidence="10">CCHC-type domain-containing protein</fullName>
    </recommendedName>
</protein>
<keyword evidence="9" id="KW-1185">Reference proteome</keyword>
<dbReference type="PROSITE" id="PS50089">
    <property type="entry name" value="ZF_RING_2"/>
    <property type="match status" value="1"/>
</dbReference>
<feature type="compositionally biased region" description="Basic and acidic residues" evidence="5">
    <location>
        <begin position="230"/>
        <end position="255"/>
    </location>
</feature>
<feature type="region of interest" description="Disordered" evidence="5">
    <location>
        <begin position="225"/>
        <end position="401"/>
    </location>
</feature>
<dbReference type="Gene3D" id="3.30.40.10">
    <property type="entry name" value="Zinc/RING finger domain, C3HC4 (zinc finger)"/>
    <property type="match status" value="1"/>
</dbReference>
<dbReference type="PROSITE" id="PS50158">
    <property type="entry name" value="ZF_CCHC"/>
    <property type="match status" value="1"/>
</dbReference>
<dbReference type="GO" id="GO:0006511">
    <property type="term" value="P:ubiquitin-dependent protein catabolic process"/>
    <property type="evidence" value="ECO:0007669"/>
    <property type="project" value="TreeGrafter"/>
</dbReference>